<dbReference type="PANTHER" id="PTHR15512">
    <property type="entry name" value="TERF1-INTERACTING NUCLEAR FACTOR 2"/>
    <property type="match status" value="1"/>
</dbReference>
<accession>A0A060X6W1</accession>
<proteinExistence type="predicted"/>
<dbReference type="GO" id="GO:0070187">
    <property type="term" value="C:shelterin complex"/>
    <property type="evidence" value="ECO:0007669"/>
    <property type="project" value="InterPro"/>
</dbReference>
<gene>
    <name evidence="2" type="ORF">GSONMT00040107001</name>
</gene>
<dbReference type="GO" id="GO:1904356">
    <property type="term" value="P:regulation of telomere maintenance via telomere lengthening"/>
    <property type="evidence" value="ECO:0007669"/>
    <property type="project" value="TreeGrafter"/>
</dbReference>
<dbReference type="InterPro" id="IPR029400">
    <property type="entry name" value="TINF2_N"/>
</dbReference>
<reference evidence="2" key="1">
    <citation type="journal article" date="2014" name="Nat. Commun.">
        <title>The rainbow trout genome provides novel insights into evolution after whole-genome duplication in vertebrates.</title>
        <authorList>
            <person name="Berthelot C."/>
            <person name="Brunet F."/>
            <person name="Chalopin D."/>
            <person name="Juanchich A."/>
            <person name="Bernard M."/>
            <person name="Noel B."/>
            <person name="Bento P."/>
            <person name="Da Silva C."/>
            <person name="Labadie K."/>
            <person name="Alberti A."/>
            <person name="Aury J.M."/>
            <person name="Louis A."/>
            <person name="Dehais P."/>
            <person name="Bardou P."/>
            <person name="Montfort J."/>
            <person name="Klopp C."/>
            <person name="Cabau C."/>
            <person name="Gaspin C."/>
            <person name="Thorgaard G.H."/>
            <person name="Boussaha M."/>
            <person name="Quillet E."/>
            <person name="Guyomard R."/>
            <person name="Galiana D."/>
            <person name="Bobe J."/>
            <person name="Volff J.N."/>
            <person name="Genet C."/>
            <person name="Wincker P."/>
            <person name="Jaillon O."/>
            <person name="Roest Crollius H."/>
            <person name="Guiguen Y."/>
        </authorList>
    </citation>
    <scope>NUCLEOTIDE SEQUENCE [LARGE SCALE GENOMIC DNA]</scope>
</reference>
<evidence type="ECO:0000313" key="2">
    <source>
        <dbReference type="EMBL" id="CDQ75333.1"/>
    </source>
</evidence>
<evidence type="ECO:0000259" key="1">
    <source>
        <dbReference type="Pfam" id="PF14973"/>
    </source>
</evidence>
<dbReference type="Pfam" id="PF14973">
    <property type="entry name" value="TINF2_N"/>
    <property type="match status" value="1"/>
</dbReference>
<dbReference type="PANTHER" id="PTHR15512:SF2">
    <property type="match status" value="1"/>
</dbReference>
<dbReference type="PaxDb" id="8022-A0A060X6W1"/>
<sequence>MRRSLAKVAKILIGTWAIMDSPIPLSSLRLLVPPLRLMSAFMWQVSQQRAIKHYGKLEEFVTVVTQTVPELMTDRQRTLLILGLRARVTLGRFSAEHPVSLQTLLYSIKSSQLAQVQVGKSNVIVQCQDLNFFSPCWTLK</sequence>
<name>A0A060X6W1_ONCMY</name>
<dbReference type="InterPro" id="IPR039098">
    <property type="entry name" value="TINF2"/>
</dbReference>
<dbReference type="Proteomes" id="UP000193380">
    <property type="component" value="Unassembled WGS sequence"/>
</dbReference>
<dbReference type="AlphaFoldDB" id="A0A060X6W1"/>
<dbReference type="STRING" id="8022.A0A060X6W1"/>
<dbReference type="EMBL" id="FR905047">
    <property type="protein sequence ID" value="CDQ75333.1"/>
    <property type="molecule type" value="Genomic_DNA"/>
</dbReference>
<protein>
    <recommendedName>
        <fullName evidence="1">TERF1-interacting nuclear factor 2 N-terminal domain-containing protein</fullName>
    </recommendedName>
</protein>
<organism evidence="2 3">
    <name type="scientific">Oncorhynchus mykiss</name>
    <name type="common">Rainbow trout</name>
    <name type="synonym">Salmo gairdneri</name>
    <dbReference type="NCBI Taxonomy" id="8022"/>
    <lineage>
        <taxon>Eukaryota</taxon>
        <taxon>Metazoa</taxon>
        <taxon>Chordata</taxon>
        <taxon>Craniata</taxon>
        <taxon>Vertebrata</taxon>
        <taxon>Euteleostomi</taxon>
        <taxon>Actinopterygii</taxon>
        <taxon>Neopterygii</taxon>
        <taxon>Teleostei</taxon>
        <taxon>Protacanthopterygii</taxon>
        <taxon>Salmoniformes</taxon>
        <taxon>Salmonidae</taxon>
        <taxon>Salmoninae</taxon>
        <taxon>Oncorhynchus</taxon>
    </lineage>
</organism>
<dbReference type="GO" id="GO:0042162">
    <property type="term" value="F:telomeric DNA binding"/>
    <property type="evidence" value="ECO:0007669"/>
    <property type="project" value="TreeGrafter"/>
</dbReference>
<evidence type="ECO:0000313" key="3">
    <source>
        <dbReference type="Proteomes" id="UP000193380"/>
    </source>
</evidence>
<reference evidence="2" key="2">
    <citation type="submission" date="2014-03" db="EMBL/GenBank/DDBJ databases">
        <authorList>
            <person name="Genoscope - CEA"/>
        </authorList>
    </citation>
    <scope>NUCLEOTIDE SEQUENCE</scope>
</reference>
<feature type="domain" description="TERF1-interacting nuclear factor 2 N-terminal" evidence="1">
    <location>
        <begin position="43"/>
        <end position="132"/>
    </location>
</feature>
<dbReference type="GO" id="GO:0016233">
    <property type="term" value="P:telomere capping"/>
    <property type="evidence" value="ECO:0007669"/>
    <property type="project" value="InterPro"/>
</dbReference>